<feature type="domain" description="Nucleoporin POM152 Ig-like" evidence="5">
    <location>
        <begin position="783"/>
        <end position="872"/>
    </location>
</feature>
<keyword evidence="2" id="KW-0472">Membrane</keyword>
<protein>
    <recommendedName>
        <fullName evidence="10">Nucleoporin POM152</fullName>
    </recommendedName>
</protein>
<dbReference type="RefSeq" id="XP_003647288.1">
    <property type="nucleotide sequence ID" value="XM_003647240.1"/>
</dbReference>
<dbReference type="InterPro" id="IPR056543">
    <property type="entry name" value="Ig-like_POM152_9th"/>
</dbReference>
<dbReference type="PANTHER" id="PTHR28206:SF1">
    <property type="entry name" value="NUCLEOPORIN POM152"/>
    <property type="match status" value="1"/>
</dbReference>
<evidence type="ECO:0000259" key="3">
    <source>
        <dbReference type="Pfam" id="PF23664"/>
    </source>
</evidence>
<dbReference type="InterPro" id="IPR056540">
    <property type="entry name" value="TMD_POM152"/>
</dbReference>
<dbReference type="Pfam" id="PF24519">
    <property type="entry name" value="Ig-like_Pom152_1"/>
    <property type="match status" value="1"/>
</dbReference>
<dbReference type="Pfam" id="PF24097">
    <property type="entry name" value="TMD_POM152"/>
    <property type="match status" value="1"/>
</dbReference>
<dbReference type="GO" id="GO:0070762">
    <property type="term" value="C:nuclear pore transmembrane ring"/>
    <property type="evidence" value="ECO:0007669"/>
    <property type="project" value="EnsemblFungi"/>
</dbReference>
<feature type="domain" description="Nucleoporin POM152 first Ig-like" evidence="6">
    <location>
        <begin position="235"/>
        <end position="341"/>
    </location>
</feature>
<dbReference type="OrthoDB" id="5529162at2759"/>
<dbReference type="GeneID" id="11468820"/>
<dbReference type="HOGENOM" id="CLU_002415_0_0_1"/>
<proteinExistence type="predicted"/>
<dbReference type="PANTHER" id="PTHR28206">
    <property type="entry name" value="NUCLEOPORIN POM152"/>
    <property type="match status" value="1"/>
</dbReference>
<evidence type="ECO:0000259" key="5">
    <source>
        <dbReference type="Pfam" id="PF24312"/>
    </source>
</evidence>
<dbReference type="InParanoid" id="G8JUZ2"/>
<organism evidence="8 9">
    <name type="scientific">Eremothecium cymbalariae (strain CBS 270.75 / DBVPG 7215 / KCTC 17166 / NRRL Y-17582)</name>
    <name type="common">Yeast</name>
    <dbReference type="NCBI Taxonomy" id="931890"/>
    <lineage>
        <taxon>Eukaryota</taxon>
        <taxon>Fungi</taxon>
        <taxon>Dikarya</taxon>
        <taxon>Ascomycota</taxon>
        <taxon>Saccharomycotina</taxon>
        <taxon>Saccharomycetes</taxon>
        <taxon>Saccharomycetales</taxon>
        <taxon>Saccharomycetaceae</taxon>
        <taxon>Eremothecium</taxon>
    </lineage>
</organism>
<dbReference type="InterPro" id="IPR056542">
    <property type="entry name" value="Ig-like_POM152_1st"/>
</dbReference>
<reference evidence="9" key="1">
    <citation type="journal article" date="2012" name="G3 (Bethesda)">
        <title>Pichia sorbitophila, an interspecies yeast hybrid reveals early steps of genome resolution following polyploidization.</title>
        <authorList>
            <person name="Leh Louis V."/>
            <person name="Despons L."/>
            <person name="Friedrich A."/>
            <person name="Martin T."/>
            <person name="Durrens P."/>
            <person name="Casaregola S."/>
            <person name="Neuveglise C."/>
            <person name="Fairhead C."/>
            <person name="Marck C."/>
            <person name="Cruz J.A."/>
            <person name="Straub M.L."/>
            <person name="Kugler V."/>
            <person name="Sacerdot C."/>
            <person name="Uzunov Z."/>
            <person name="Thierry A."/>
            <person name="Weiss S."/>
            <person name="Bleykasten C."/>
            <person name="De Montigny J."/>
            <person name="Jacques N."/>
            <person name="Jung P."/>
            <person name="Lemaire M."/>
            <person name="Mallet S."/>
            <person name="Morel G."/>
            <person name="Richard G.F."/>
            <person name="Sarkar A."/>
            <person name="Savel G."/>
            <person name="Schacherer J."/>
            <person name="Seret M.L."/>
            <person name="Talla E."/>
            <person name="Samson G."/>
            <person name="Jubin C."/>
            <person name="Poulain J."/>
            <person name="Vacherie B."/>
            <person name="Barbe V."/>
            <person name="Pelletier E."/>
            <person name="Sherman D.J."/>
            <person name="Westhof E."/>
            <person name="Weissenbach J."/>
            <person name="Baret P.V."/>
            <person name="Wincker P."/>
            <person name="Gaillardin C."/>
            <person name="Dujon B."/>
            <person name="Souciet J.L."/>
        </authorList>
    </citation>
    <scope>NUCLEOTIDE SEQUENCE [LARGE SCALE GENOMIC DNA]</scope>
    <source>
        <strain evidence="9">CBS 270.75 / DBVPG 7215 / KCTC 17166 / NRRL Y-17582</strain>
    </source>
</reference>
<evidence type="ECO:0000259" key="6">
    <source>
        <dbReference type="Pfam" id="PF24519"/>
    </source>
</evidence>
<keyword evidence="9" id="KW-1185">Reference proteome</keyword>
<dbReference type="Pfam" id="PF24312">
    <property type="entry name" value="Ig-like_POM152"/>
    <property type="match status" value="2"/>
</dbReference>
<dbReference type="GO" id="GO:0030474">
    <property type="term" value="P:spindle pole body duplication"/>
    <property type="evidence" value="ECO:0007669"/>
    <property type="project" value="EnsemblFungi"/>
</dbReference>
<dbReference type="GO" id="GO:0017056">
    <property type="term" value="F:structural constituent of nuclear pore"/>
    <property type="evidence" value="ECO:0007669"/>
    <property type="project" value="EnsemblFungi"/>
</dbReference>
<dbReference type="EMBL" id="CP002502">
    <property type="protein sequence ID" value="AET40471.1"/>
    <property type="molecule type" value="Genomic_DNA"/>
</dbReference>
<dbReference type="eggNOG" id="ENOG502QQ5B">
    <property type="taxonomic scope" value="Eukaryota"/>
</dbReference>
<keyword evidence="2" id="KW-1133">Transmembrane helix</keyword>
<evidence type="ECO:0000259" key="4">
    <source>
        <dbReference type="Pfam" id="PF24097"/>
    </source>
</evidence>
<evidence type="ECO:0000313" key="9">
    <source>
        <dbReference type="Proteomes" id="UP000006790"/>
    </source>
</evidence>
<dbReference type="GO" id="GO:0006606">
    <property type="term" value="P:protein import into nucleus"/>
    <property type="evidence" value="ECO:0007669"/>
    <property type="project" value="EnsemblFungi"/>
</dbReference>
<evidence type="ECO:0008006" key="10">
    <source>
        <dbReference type="Google" id="ProtNLM"/>
    </source>
</evidence>
<dbReference type="InterPro" id="IPR037701">
    <property type="entry name" value="Pom152"/>
</dbReference>
<sequence length="1298" mass="146353">MDTRHRYNIPQAKRSWRDTLNQNEKLYRKSSGFDPDPSFTSHLPHKNFKPETSDKKLEPQLSDKTYYLPENQTESTVSFQEQPLISPEVLDVPSQRALTFLIFIIIQSYKLYDLVLLKSGLPVSGFLLTNSKFNFISKYAIIDSLFLYFLPSFKIPKLCFKPFIIFAQILVMIALTVLLSNDKNFPFMSLLISTWSKYNKKELSLTGTSVSHGKIMDRSSHFKGAHTIKILPENTVMFNPFQESYCLPMDEAITDLKVPIRINSTSEINFLQLEYRDLYSNDVELLNLTKKDLVKMKVKNELDPNILYLQVPLQKIGFYTLKKIVDINNIGLKIYKPQLIVPHCPIATISGVGPEDKCLGDKYTVTIQVTGVPPMKLKYTKTTNNDKFNFIDSSLQPEYFESPLLSNRKSFSNKDIEDLKWARIYPVDINLESFVNNDGVYSYSIDQVVDGLGNAMDFKGLSSEVRNKYDLEYKFNVHDLPRASLDEKVNPNSGTKRSLVLSVESTNFAHGAPYVANITYSYGNERSTFQHEFSKPGAELAVDKPGTYTLTSIQSKFCTGAIVSKSTVLITKPIPPQLSVKATPILDQCIGQVGLNFDLTFTGVPPFYYTAKIFKVEKGERRLHERKQFTSQGARNQYSYNPSSEGHYEIVFDEISNVLFKEPLPLLPSSDYTFDTSMRVKANALIAATHDSKLCLGDSSKIPLKFTGEPPFYLNYDIVETSSNKRTSYHLDNILSYQYEIVTPEFKVGGDYILSLISVKDSSKCLVPLSGNDARLRVRRDVPTAGFSLLDSTANELKIKAGASASLPLRLSGEPPFTVKYQHLNKHGDIAGVYETKFQSNHRPALKVTDEGSFKLISMRDQGCEGNIESNSVHKVSFFEKPKFSVVKHKKISKLNPLNFVKEPVCQGFEETVDLSLAGSAPFTVLYELTSPNGQISSKSIQVATKYASLKLPNEQPGEYILTIKAVYDSYYTPKDLSSQNIKTSDVTIRQTVNRLPNVRFADRGKTYRTCLANLDQPALLDPIPLHFSGGKGPYSVSFSIYHESTSKSDYFTMDNVTSDSFNYKLLYQGLKLGNHIVSIEKVVDWNDCTHDIVAENNHILISVTDVPKIVLMEPTMEYCVGDYVSYQLHGAAPFIIKYEFNGIQLKSKEQSTQFVRFASEPGTISINSIQDSSSQCVVNFNKAGKKSEFDRLSLVIHPIPSVIISKGDNVIEDIHEGDQAEVLFSFEGTPPFSLTYVRTEEVDGKKGRRPQIVETHKVSDIYSYEYKVTTSLQGTYEAIEVSDAFCSAKNDAFFNNY</sequence>
<dbReference type="GO" id="GO:0006999">
    <property type="term" value="P:nuclear pore organization"/>
    <property type="evidence" value="ECO:0007669"/>
    <property type="project" value="EnsemblFungi"/>
</dbReference>
<feature type="region of interest" description="Disordered" evidence="1">
    <location>
        <begin position="27"/>
        <end position="56"/>
    </location>
</feature>
<name>G8JUZ2_ERECY</name>
<dbReference type="KEGG" id="erc:Ecym_6073"/>
<feature type="domain" description="Nucleoporin POM152 Ig-like" evidence="5">
    <location>
        <begin position="505"/>
        <end position="566"/>
    </location>
</feature>
<evidence type="ECO:0000256" key="2">
    <source>
        <dbReference type="SAM" id="Phobius"/>
    </source>
</evidence>
<evidence type="ECO:0000313" key="8">
    <source>
        <dbReference type="EMBL" id="AET40471.1"/>
    </source>
</evidence>
<dbReference type="InterPro" id="IPR056541">
    <property type="entry name" value="Ig-like_POM152"/>
</dbReference>
<dbReference type="Pfam" id="PF23664">
    <property type="entry name" value="Ig_Pom152"/>
    <property type="match status" value="2"/>
</dbReference>
<dbReference type="FunCoup" id="G8JUZ2">
    <property type="interactions" value="103"/>
</dbReference>
<evidence type="ECO:0000256" key="1">
    <source>
        <dbReference type="SAM" id="MobiDB-lite"/>
    </source>
</evidence>
<dbReference type="InterPro" id="IPR056544">
    <property type="entry name" value="Ig_POM152"/>
</dbReference>
<dbReference type="GO" id="GO:0043495">
    <property type="term" value="F:protein-membrane adaptor activity"/>
    <property type="evidence" value="ECO:0007669"/>
    <property type="project" value="EnsemblFungi"/>
</dbReference>
<keyword evidence="2" id="KW-0812">Transmembrane</keyword>
<dbReference type="GO" id="GO:0005641">
    <property type="term" value="C:nuclear envelope lumen"/>
    <property type="evidence" value="ECO:0007669"/>
    <property type="project" value="EnsemblFungi"/>
</dbReference>
<gene>
    <name evidence="8" type="ordered locus">Ecym_6073</name>
</gene>
<feature type="domain" description="Nucleoporin POM152 N-terminal transmembrane" evidence="4">
    <location>
        <begin position="91"/>
        <end position="181"/>
    </location>
</feature>
<dbReference type="OMA" id="DRSNCKR"/>
<dbReference type="Pfam" id="PF24527">
    <property type="entry name" value="Ig-like_Pom152_9"/>
    <property type="match status" value="1"/>
</dbReference>
<accession>G8JUZ2</accession>
<evidence type="ECO:0000259" key="7">
    <source>
        <dbReference type="Pfam" id="PF24527"/>
    </source>
</evidence>
<feature type="domain" description="Nucleoporin POM152 immunoglobulin-like" evidence="3">
    <location>
        <begin position="573"/>
        <end position="680"/>
    </location>
</feature>
<dbReference type="Proteomes" id="UP000006790">
    <property type="component" value="Chromosome 6"/>
</dbReference>
<dbReference type="STRING" id="931890.G8JUZ2"/>
<feature type="domain" description="Nucleoporin POM152 immunoglobulin-like" evidence="3">
    <location>
        <begin position="912"/>
        <end position="982"/>
    </location>
</feature>
<feature type="domain" description="Nucleoporin POM152 ninth Ig-like" evidence="7">
    <location>
        <begin position="1108"/>
        <end position="1180"/>
    </location>
</feature>
<feature type="transmembrane region" description="Helical" evidence="2">
    <location>
        <begin position="163"/>
        <end position="180"/>
    </location>
</feature>